<feature type="transmembrane region" description="Helical" evidence="4">
    <location>
        <begin position="21"/>
        <end position="40"/>
    </location>
</feature>
<gene>
    <name evidence="6" type="ORF">L1F29_04235</name>
</gene>
<dbReference type="SMART" id="SM00342">
    <property type="entry name" value="HTH_ARAC"/>
    <property type="match status" value="1"/>
</dbReference>
<keyword evidence="4" id="KW-0472">Membrane</keyword>
<feature type="transmembrane region" description="Helical" evidence="4">
    <location>
        <begin position="293"/>
        <end position="315"/>
    </location>
</feature>
<name>A0ABY5SAU7_9BACL</name>
<dbReference type="PRINTS" id="PR00032">
    <property type="entry name" value="HTHARAC"/>
</dbReference>
<keyword evidence="2" id="KW-0238">DNA-binding</keyword>
<dbReference type="Pfam" id="PF12833">
    <property type="entry name" value="HTH_18"/>
    <property type="match status" value="1"/>
</dbReference>
<sequence>MKHLLKRKISNQKLMLRLFMNFMIIIVLFVSFSMISLFMFKDSMQEEILKYNDANLHVTTRSFEQYFQTLTSVLVDLQLNNGAFKDFTQSSRLDYISAAKLIDVLYNTTTNPQLYLNDLFVYNAKLPFVLDKVRGSEPAAMFGEHHVNSRYTNQFWTGEMAKPFVGKLYAMAGFTQRPSIAPMTESGDVFPFMVKNKLNPNYFILAFIDGHKLIGNLHQSINNNLYILDERGQPLFAYDSKGTSSLPELDPDNDWVKSGDHYYFYKKGAATGLTYVNVVPDSNVSRSIERLNVLLVALLVIASAIGILASVYFSVRYSNPVRKIVESIRQTKNMLSPEGRVNEFELIQQNIGHMIQVNRDVLQDLEEKNSLLRYYSFMNKLKRIRDNMSHASDSDHSDRPYRFVLVDLNFRQEYREELQKDASYYIREYIHQAIRHTKLETLTFQIEGDQILSVVYGDESDEQVFEALKIISSVLAEDRTYCFFTLAVSSLYTRSDMMKEAYDEVQRLTDHRPFDDETRIIGPGEQPEIPFLPYGSIEQEIHVNLQEGNDAHVIESLRKLTVQMAQRYSKANFHQFAREVTGKVFRKLHALQLDTVCVCGLPEVIRHIHTVEELNEYFETLLSEAGRLIRLKKEEHDPIVHFVAAYMEEHYKEEISLDLMAGKINITGGYLSTYFKEKTGINFVDYVNEFRIKKAMDMLLDSETRIHDIALLAGYQSLSSFNRAFKKFSGVTPSEYRRNNLQPNASDSA</sequence>
<evidence type="ECO:0000256" key="1">
    <source>
        <dbReference type="ARBA" id="ARBA00023015"/>
    </source>
</evidence>
<feature type="domain" description="HTH araC/xylS-type" evidence="5">
    <location>
        <begin position="641"/>
        <end position="739"/>
    </location>
</feature>
<keyword evidence="3" id="KW-0804">Transcription</keyword>
<evidence type="ECO:0000259" key="5">
    <source>
        <dbReference type="PROSITE" id="PS01124"/>
    </source>
</evidence>
<keyword evidence="4" id="KW-1133">Transmembrane helix</keyword>
<dbReference type="RefSeq" id="WP_258387135.1">
    <property type="nucleotide sequence ID" value="NZ_CP091430.1"/>
</dbReference>
<organism evidence="6 7">
    <name type="scientific">Paenibacillus spongiae</name>
    <dbReference type="NCBI Taxonomy" id="2909671"/>
    <lineage>
        <taxon>Bacteria</taxon>
        <taxon>Bacillati</taxon>
        <taxon>Bacillota</taxon>
        <taxon>Bacilli</taxon>
        <taxon>Bacillales</taxon>
        <taxon>Paenibacillaceae</taxon>
        <taxon>Paenibacillus</taxon>
    </lineage>
</organism>
<dbReference type="Proteomes" id="UP001057877">
    <property type="component" value="Chromosome"/>
</dbReference>
<dbReference type="PROSITE" id="PS01124">
    <property type="entry name" value="HTH_ARAC_FAMILY_2"/>
    <property type="match status" value="1"/>
</dbReference>
<keyword evidence="7" id="KW-1185">Reference proteome</keyword>
<keyword evidence="4" id="KW-0812">Transmembrane</keyword>
<proteinExistence type="predicted"/>
<dbReference type="InterPro" id="IPR020449">
    <property type="entry name" value="Tscrpt_reg_AraC-type_HTH"/>
</dbReference>
<dbReference type="PROSITE" id="PS00041">
    <property type="entry name" value="HTH_ARAC_FAMILY_1"/>
    <property type="match status" value="1"/>
</dbReference>
<dbReference type="EMBL" id="CP091430">
    <property type="protein sequence ID" value="UVI31072.1"/>
    <property type="molecule type" value="Genomic_DNA"/>
</dbReference>
<evidence type="ECO:0000256" key="4">
    <source>
        <dbReference type="SAM" id="Phobius"/>
    </source>
</evidence>
<dbReference type="InterPro" id="IPR018062">
    <property type="entry name" value="HTH_AraC-typ_CS"/>
</dbReference>
<dbReference type="InterPro" id="IPR018060">
    <property type="entry name" value="HTH_AraC"/>
</dbReference>
<reference evidence="6" key="1">
    <citation type="submission" date="2022-01" db="EMBL/GenBank/DDBJ databases">
        <title>Paenibacillus spongiae sp. nov., isolated from marine sponge.</title>
        <authorList>
            <person name="Li Z."/>
            <person name="Zhang M."/>
        </authorList>
    </citation>
    <scope>NUCLEOTIDE SEQUENCE</scope>
    <source>
        <strain evidence="6">PHS-Z3</strain>
    </source>
</reference>
<protein>
    <submittedName>
        <fullName evidence="6">AraC family transcriptional regulator</fullName>
    </submittedName>
</protein>
<dbReference type="PANTHER" id="PTHR43280">
    <property type="entry name" value="ARAC-FAMILY TRANSCRIPTIONAL REGULATOR"/>
    <property type="match status" value="1"/>
</dbReference>
<accession>A0ABY5SAU7</accession>
<evidence type="ECO:0000256" key="2">
    <source>
        <dbReference type="ARBA" id="ARBA00023125"/>
    </source>
</evidence>
<evidence type="ECO:0000313" key="7">
    <source>
        <dbReference type="Proteomes" id="UP001057877"/>
    </source>
</evidence>
<dbReference type="PANTHER" id="PTHR43280:SF2">
    <property type="entry name" value="HTH-TYPE TRANSCRIPTIONAL REGULATOR EXSA"/>
    <property type="match status" value="1"/>
</dbReference>
<evidence type="ECO:0000256" key="3">
    <source>
        <dbReference type="ARBA" id="ARBA00023163"/>
    </source>
</evidence>
<dbReference type="InterPro" id="IPR009057">
    <property type="entry name" value="Homeodomain-like_sf"/>
</dbReference>
<dbReference type="Gene3D" id="1.10.10.60">
    <property type="entry name" value="Homeodomain-like"/>
    <property type="match status" value="2"/>
</dbReference>
<keyword evidence="1" id="KW-0805">Transcription regulation</keyword>
<dbReference type="SUPFAM" id="SSF46689">
    <property type="entry name" value="Homeodomain-like"/>
    <property type="match status" value="2"/>
</dbReference>
<evidence type="ECO:0000313" key="6">
    <source>
        <dbReference type="EMBL" id="UVI31072.1"/>
    </source>
</evidence>